<protein>
    <submittedName>
        <fullName evidence="1">Uncharacterized protein</fullName>
    </submittedName>
</protein>
<gene>
    <name evidence="1" type="ORF">DLD82_16205</name>
</gene>
<dbReference type="RefSeq" id="WP_109942178.1">
    <property type="nucleotide sequence ID" value="NZ_CP176366.1"/>
</dbReference>
<proteinExistence type="predicted"/>
<dbReference type="OrthoDB" id="382448at2157"/>
<dbReference type="AlphaFoldDB" id="A0A2V2MQ22"/>
<evidence type="ECO:0000313" key="2">
    <source>
        <dbReference type="Proteomes" id="UP000245934"/>
    </source>
</evidence>
<organism evidence="1 2">
    <name type="scientific">Methanospirillum stamsii</name>
    <dbReference type="NCBI Taxonomy" id="1277351"/>
    <lineage>
        <taxon>Archaea</taxon>
        <taxon>Methanobacteriati</taxon>
        <taxon>Methanobacteriota</taxon>
        <taxon>Stenosarchaea group</taxon>
        <taxon>Methanomicrobia</taxon>
        <taxon>Methanomicrobiales</taxon>
        <taxon>Methanospirillaceae</taxon>
        <taxon>Methanospirillum</taxon>
    </lineage>
</organism>
<keyword evidence="2" id="KW-1185">Reference proteome</keyword>
<accession>A0A2V2MQ22</accession>
<evidence type="ECO:0000313" key="1">
    <source>
        <dbReference type="EMBL" id="PWR70212.1"/>
    </source>
</evidence>
<dbReference type="Proteomes" id="UP000245934">
    <property type="component" value="Unassembled WGS sequence"/>
</dbReference>
<dbReference type="EMBL" id="QGMZ01000045">
    <property type="protein sequence ID" value="PWR70212.1"/>
    <property type="molecule type" value="Genomic_DNA"/>
</dbReference>
<name>A0A2V2MQ22_9EURY</name>
<comment type="caution">
    <text evidence="1">The sequence shown here is derived from an EMBL/GenBank/DDBJ whole genome shotgun (WGS) entry which is preliminary data.</text>
</comment>
<reference evidence="1 2" key="1">
    <citation type="submission" date="2018-05" db="EMBL/GenBank/DDBJ databases">
        <title>Draft genome of Methanospirillum stamsii Pt1.</title>
        <authorList>
            <person name="Dueholm M.S."/>
            <person name="Nielsen P.H."/>
            <person name="Bakmann L.F."/>
            <person name="Otzen D.E."/>
        </authorList>
    </citation>
    <scope>NUCLEOTIDE SEQUENCE [LARGE SCALE GENOMIC DNA]</scope>
    <source>
        <strain evidence="1 2">Pt1</strain>
    </source>
</reference>
<sequence>MSTPSGYLTVRITPHAARLFLQHQGYFTVHVTKSALPIDFLAWKERNELLFVHVVSSRTKQGTPSYRNLVGELCSLVRKVPLPGEMQLMVYSGCSWNRFRVKSGGIYAMSGECT</sequence>
<dbReference type="GeneID" id="97607991"/>